<dbReference type="PRINTS" id="PR01705">
    <property type="entry name" value="TSP1REPEAT"/>
</dbReference>
<dbReference type="PANTHER" id="PTHR22906">
    <property type="entry name" value="PROPERDIN"/>
    <property type="match status" value="1"/>
</dbReference>
<dbReference type="EMBL" id="JAHUTI010001673">
    <property type="protein sequence ID" value="MED6233036.1"/>
    <property type="molecule type" value="Genomic_DNA"/>
</dbReference>
<organism evidence="3 4">
    <name type="scientific">Ataeniobius toweri</name>
    <dbReference type="NCBI Taxonomy" id="208326"/>
    <lineage>
        <taxon>Eukaryota</taxon>
        <taxon>Metazoa</taxon>
        <taxon>Chordata</taxon>
        <taxon>Craniata</taxon>
        <taxon>Vertebrata</taxon>
        <taxon>Euteleostomi</taxon>
        <taxon>Actinopterygii</taxon>
        <taxon>Neopterygii</taxon>
        <taxon>Teleostei</taxon>
        <taxon>Neoteleostei</taxon>
        <taxon>Acanthomorphata</taxon>
        <taxon>Ovalentaria</taxon>
        <taxon>Atherinomorphae</taxon>
        <taxon>Cyprinodontiformes</taxon>
        <taxon>Goodeidae</taxon>
        <taxon>Ataeniobius</taxon>
    </lineage>
</organism>
<dbReference type="Gene3D" id="2.20.100.10">
    <property type="entry name" value="Thrombospondin type-1 (TSP1) repeat"/>
    <property type="match status" value="1"/>
</dbReference>
<dbReference type="InterPro" id="IPR000884">
    <property type="entry name" value="TSP1_rpt"/>
</dbReference>
<keyword evidence="1" id="KW-0677">Repeat</keyword>
<dbReference type="InterPro" id="IPR052065">
    <property type="entry name" value="Compl_asym_regulator"/>
</dbReference>
<evidence type="ECO:0000313" key="4">
    <source>
        <dbReference type="Proteomes" id="UP001345963"/>
    </source>
</evidence>
<protein>
    <submittedName>
        <fullName evidence="3">Uncharacterized protein</fullName>
    </submittedName>
</protein>
<feature type="non-terminal residue" evidence="3">
    <location>
        <position position="71"/>
    </location>
</feature>
<keyword evidence="2" id="KW-1015">Disulfide bond</keyword>
<reference evidence="3 4" key="1">
    <citation type="submission" date="2021-07" db="EMBL/GenBank/DDBJ databases">
        <authorList>
            <person name="Palmer J.M."/>
        </authorList>
    </citation>
    <scope>NUCLEOTIDE SEQUENCE [LARGE SCALE GENOMIC DNA]</scope>
    <source>
        <strain evidence="3 4">AT_MEX2019</strain>
        <tissue evidence="3">Muscle</tissue>
    </source>
</reference>
<comment type="caution">
    <text evidence="3">The sequence shown here is derived from an EMBL/GenBank/DDBJ whole genome shotgun (WGS) entry which is preliminary data.</text>
</comment>
<sequence>MCNNTVSCPGDSGIISSVHGQWEEWSSWSLCSVTCGRGSRTRIRKCMDGGGDKPCGQPEIQTKPCNIAVCP</sequence>
<dbReference type="PROSITE" id="PS50092">
    <property type="entry name" value="TSP1"/>
    <property type="match status" value="1"/>
</dbReference>
<dbReference type="InterPro" id="IPR036383">
    <property type="entry name" value="TSP1_rpt_sf"/>
</dbReference>
<evidence type="ECO:0000256" key="1">
    <source>
        <dbReference type="ARBA" id="ARBA00022737"/>
    </source>
</evidence>
<evidence type="ECO:0000313" key="3">
    <source>
        <dbReference type="EMBL" id="MED6233036.1"/>
    </source>
</evidence>
<keyword evidence="4" id="KW-1185">Reference proteome</keyword>
<gene>
    <name evidence="3" type="ORF">ATANTOWER_006000</name>
</gene>
<dbReference type="Pfam" id="PF00090">
    <property type="entry name" value="TSP_1"/>
    <property type="match status" value="1"/>
</dbReference>
<dbReference type="PANTHER" id="PTHR22906:SF46">
    <property type="entry name" value="HEMICENTIN-1-LIKE"/>
    <property type="match status" value="1"/>
</dbReference>
<name>A0ABU7A4L0_9TELE</name>
<accession>A0ABU7A4L0</accession>
<dbReference type="Proteomes" id="UP001345963">
    <property type="component" value="Unassembled WGS sequence"/>
</dbReference>
<dbReference type="SMART" id="SM00209">
    <property type="entry name" value="TSP1"/>
    <property type="match status" value="1"/>
</dbReference>
<evidence type="ECO:0000256" key="2">
    <source>
        <dbReference type="ARBA" id="ARBA00023157"/>
    </source>
</evidence>
<dbReference type="SUPFAM" id="SSF82895">
    <property type="entry name" value="TSP-1 type 1 repeat"/>
    <property type="match status" value="1"/>
</dbReference>
<proteinExistence type="predicted"/>